<keyword evidence="5" id="KW-1185">Reference proteome</keyword>
<organism evidence="4 5">
    <name type="scientific">Pseudoalteromonas denitrificans DSM 6059</name>
    <dbReference type="NCBI Taxonomy" id="1123010"/>
    <lineage>
        <taxon>Bacteria</taxon>
        <taxon>Pseudomonadati</taxon>
        <taxon>Pseudomonadota</taxon>
        <taxon>Gammaproteobacteria</taxon>
        <taxon>Alteromonadales</taxon>
        <taxon>Pseudoalteromonadaceae</taxon>
        <taxon>Pseudoalteromonas</taxon>
    </lineage>
</organism>
<accession>A0A1I1LSF2</accession>
<proteinExistence type="predicted"/>
<dbReference type="Proteomes" id="UP000198862">
    <property type="component" value="Unassembled WGS sequence"/>
</dbReference>
<dbReference type="PROSITE" id="PS50110">
    <property type="entry name" value="RESPONSE_REGULATORY"/>
    <property type="match status" value="1"/>
</dbReference>
<dbReference type="SMART" id="SM00448">
    <property type="entry name" value="REC"/>
    <property type="match status" value="1"/>
</dbReference>
<dbReference type="STRING" id="1123010.SAMN02745724_02379"/>
<dbReference type="InterPro" id="IPR011006">
    <property type="entry name" value="CheY-like_superfamily"/>
</dbReference>
<protein>
    <submittedName>
        <fullName evidence="4">Response regulator receiver domain-containing protein</fullName>
    </submittedName>
</protein>
<dbReference type="SUPFAM" id="SSF52172">
    <property type="entry name" value="CheY-like"/>
    <property type="match status" value="1"/>
</dbReference>
<evidence type="ECO:0000313" key="5">
    <source>
        <dbReference type="Proteomes" id="UP000198862"/>
    </source>
</evidence>
<dbReference type="GO" id="GO:0000160">
    <property type="term" value="P:phosphorelay signal transduction system"/>
    <property type="evidence" value="ECO:0007669"/>
    <property type="project" value="InterPro"/>
</dbReference>
<name>A0A1I1LSF2_9GAMM</name>
<evidence type="ECO:0000256" key="1">
    <source>
        <dbReference type="ARBA" id="ARBA00022553"/>
    </source>
</evidence>
<dbReference type="PANTHER" id="PTHR44591:SF24">
    <property type="entry name" value="PROTEIN-GLUTAMATE METHYLESTERASE_PROTEIN-GLUTAMINE GLUTAMINASE 1"/>
    <property type="match status" value="1"/>
</dbReference>
<dbReference type="InterPro" id="IPR050595">
    <property type="entry name" value="Bact_response_regulator"/>
</dbReference>
<reference evidence="4 5" key="1">
    <citation type="submission" date="2016-10" db="EMBL/GenBank/DDBJ databases">
        <authorList>
            <person name="de Groot N.N."/>
        </authorList>
    </citation>
    <scope>NUCLEOTIDE SEQUENCE [LARGE SCALE GENOMIC DNA]</scope>
    <source>
        <strain evidence="4 5">DSM 6059</strain>
    </source>
</reference>
<dbReference type="EMBL" id="FOLO01000016">
    <property type="protein sequence ID" value="SFC72380.1"/>
    <property type="molecule type" value="Genomic_DNA"/>
</dbReference>
<sequence>MGQVKKIMIVDDSRVSRMMIKSIVVDKNPHWEVLEAGNTDEALKLSINQVIDYFSVDLNMPGRDGLELIELLKPEFKSSKFALLTANIQQATHERAEKLIVQCFNKPVTNESINQMLRYFNE</sequence>
<evidence type="ECO:0000259" key="3">
    <source>
        <dbReference type="PROSITE" id="PS50110"/>
    </source>
</evidence>
<dbReference type="InterPro" id="IPR001789">
    <property type="entry name" value="Sig_transdc_resp-reg_receiver"/>
</dbReference>
<keyword evidence="1 2" id="KW-0597">Phosphoprotein</keyword>
<dbReference type="Gene3D" id="3.40.50.2300">
    <property type="match status" value="1"/>
</dbReference>
<evidence type="ECO:0000313" key="4">
    <source>
        <dbReference type="EMBL" id="SFC72380.1"/>
    </source>
</evidence>
<feature type="domain" description="Response regulatory" evidence="3">
    <location>
        <begin position="6"/>
        <end position="121"/>
    </location>
</feature>
<gene>
    <name evidence="4" type="ORF">SAMN02745724_02379</name>
</gene>
<dbReference type="AlphaFoldDB" id="A0A1I1LSF2"/>
<evidence type="ECO:0000256" key="2">
    <source>
        <dbReference type="PROSITE-ProRule" id="PRU00169"/>
    </source>
</evidence>
<dbReference type="PANTHER" id="PTHR44591">
    <property type="entry name" value="STRESS RESPONSE REGULATOR PROTEIN 1"/>
    <property type="match status" value="1"/>
</dbReference>
<dbReference type="Pfam" id="PF00072">
    <property type="entry name" value="Response_reg"/>
    <property type="match status" value="1"/>
</dbReference>
<dbReference type="RefSeq" id="WP_218156508.1">
    <property type="nucleotide sequence ID" value="NZ_FOLO01000016.1"/>
</dbReference>
<dbReference type="CDD" id="cd00156">
    <property type="entry name" value="REC"/>
    <property type="match status" value="1"/>
</dbReference>
<feature type="modified residue" description="4-aspartylphosphate" evidence="2">
    <location>
        <position position="57"/>
    </location>
</feature>